<protein>
    <submittedName>
        <fullName evidence="4">Signal transduction protein with CBS domains</fullName>
    </submittedName>
</protein>
<accession>B1YBY1</accession>
<dbReference type="RefSeq" id="WP_012349785.1">
    <property type="nucleotide sequence ID" value="NC_010525.1"/>
</dbReference>
<dbReference type="Gene3D" id="3.10.580.10">
    <property type="entry name" value="CBS-domain"/>
    <property type="match status" value="1"/>
</dbReference>
<dbReference type="SUPFAM" id="SSF54631">
    <property type="entry name" value="CBS-domain pair"/>
    <property type="match status" value="1"/>
</dbReference>
<dbReference type="PANTHER" id="PTHR43080">
    <property type="entry name" value="CBS DOMAIN-CONTAINING PROTEIN CBSX3, MITOCHONDRIAL"/>
    <property type="match status" value="1"/>
</dbReference>
<evidence type="ECO:0000256" key="2">
    <source>
        <dbReference type="PROSITE-ProRule" id="PRU00703"/>
    </source>
</evidence>
<dbReference type="eggNOG" id="arCOG00631">
    <property type="taxonomic scope" value="Archaea"/>
</dbReference>
<feature type="domain" description="CBS" evidence="3">
    <location>
        <begin position="71"/>
        <end position="131"/>
    </location>
</feature>
<proteinExistence type="predicted"/>
<dbReference type="HOGENOM" id="CLU_040681_12_1_2"/>
<dbReference type="Pfam" id="PF00571">
    <property type="entry name" value="CBS"/>
    <property type="match status" value="2"/>
</dbReference>
<dbReference type="AlphaFoldDB" id="B1YBY1"/>
<keyword evidence="1 2" id="KW-0129">CBS domain</keyword>
<dbReference type="Proteomes" id="UP000001694">
    <property type="component" value="Chromosome"/>
</dbReference>
<dbReference type="EMBL" id="CP001014">
    <property type="protein sequence ID" value="ACB39365.1"/>
    <property type="molecule type" value="Genomic_DNA"/>
</dbReference>
<dbReference type="STRING" id="444157.Tneu_0417"/>
<dbReference type="PROSITE" id="PS51371">
    <property type="entry name" value="CBS"/>
    <property type="match status" value="2"/>
</dbReference>
<dbReference type="InterPro" id="IPR046342">
    <property type="entry name" value="CBS_dom_sf"/>
</dbReference>
<name>B1YBY1_PYRNV</name>
<dbReference type="KEGG" id="tne:Tneu_0417"/>
<dbReference type="PANTHER" id="PTHR43080:SF2">
    <property type="entry name" value="CBS DOMAIN-CONTAINING PROTEIN"/>
    <property type="match status" value="1"/>
</dbReference>
<evidence type="ECO:0000256" key="1">
    <source>
        <dbReference type="ARBA" id="ARBA00023122"/>
    </source>
</evidence>
<dbReference type="GeneID" id="6166121"/>
<sequence length="139" mass="15254">MDKVGNYIRREPITVPPGATLREAVKIMAQYNVGLVVIADQARRPVGVLSERDIIRAVAAGRTLDAKVEEVGTVGNILTVKKDEDIYTAIKAMRSRGVRHVVVVNEDGTVAGVLSIRDLVEDRALKTLGDRAWWPPPEE</sequence>
<dbReference type="CDD" id="cd09836">
    <property type="entry name" value="CBS_pair_arch"/>
    <property type="match status" value="1"/>
</dbReference>
<gene>
    <name evidence="4" type="ordered locus">Tneu_0417</name>
</gene>
<dbReference type="SMART" id="SM00116">
    <property type="entry name" value="CBS"/>
    <property type="match status" value="2"/>
</dbReference>
<dbReference type="OrthoDB" id="43333at2157"/>
<evidence type="ECO:0000313" key="5">
    <source>
        <dbReference type="Proteomes" id="UP000001694"/>
    </source>
</evidence>
<evidence type="ECO:0000313" key="4">
    <source>
        <dbReference type="EMBL" id="ACB39365.1"/>
    </source>
</evidence>
<feature type="domain" description="CBS" evidence="3">
    <location>
        <begin position="8"/>
        <end position="64"/>
    </location>
</feature>
<reference evidence="4" key="1">
    <citation type="submission" date="2008-03" db="EMBL/GenBank/DDBJ databases">
        <title>Complete sequence of Thermoproteus neutrophilus V24Sta.</title>
        <authorList>
            <consortium name="US DOE Joint Genome Institute"/>
            <person name="Copeland A."/>
            <person name="Lucas S."/>
            <person name="Lapidus A."/>
            <person name="Glavina del Rio T."/>
            <person name="Dalin E."/>
            <person name="Tice H."/>
            <person name="Bruce D."/>
            <person name="Goodwin L."/>
            <person name="Pitluck S."/>
            <person name="Sims D."/>
            <person name="Brettin T."/>
            <person name="Detter J.C."/>
            <person name="Han C."/>
            <person name="Kuske C.R."/>
            <person name="Schmutz J."/>
            <person name="Larimer F."/>
            <person name="Land M."/>
            <person name="Hauser L."/>
            <person name="Kyrpides N."/>
            <person name="Mikhailova N."/>
            <person name="Biddle J.F."/>
            <person name="Zhang Z."/>
            <person name="Fitz-Gibbon S.T."/>
            <person name="Lowe T.M."/>
            <person name="Saltikov C."/>
            <person name="House C.H."/>
            <person name="Richardson P."/>
        </authorList>
    </citation>
    <scope>NUCLEOTIDE SEQUENCE [LARGE SCALE GENOMIC DNA]</scope>
    <source>
        <strain evidence="4">V24Sta</strain>
    </source>
</reference>
<keyword evidence="5" id="KW-1185">Reference proteome</keyword>
<dbReference type="InterPro" id="IPR051257">
    <property type="entry name" value="Diverse_CBS-Domain"/>
</dbReference>
<dbReference type="InterPro" id="IPR000644">
    <property type="entry name" value="CBS_dom"/>
</dbReference>
<evidence type="ECO:0000259" key="3">
    <source>
        <dbReference type="PROSITE" id="PS51371"/>
    </source>
</evidence>
<organism evidence="4 5">
    <name type="scientific">Pyrobaculum neutrophilum (strain DSM 2338 / JCM 9278 / NBRC 100436 / V24Sta)</name>
    <name type="common">Thermoproteus neutrophilus</name>
    <dbReference type="NCBI Taxonomy" id="444157"/>
    <lineage>
        <taxon>Archaea</taxon>
        <taxon>Thermoproteota</taxon>
        <taxon>Thermoprotei</taxon>
        <taxon>Thermoproteales</taxon>
        <taxon>Thermoproteaceae</taxon>
        <taxon>Pyrobaculum</taxon>
    </lineage>
</organism>